<dbReference type="EMBL" id="PDND01000539">
    <property type="protein sequence ID" value="PGH28382.1"/>
    <property type="molecule type" value="Genomic_DNA"/>
</dbReference>
<reference evidence="1 2" key="1">
    <citation type="submission" date="2017-10" db="EMBL/GenBank/DDBJ databases">
        <title>Comparative genomics in systemic dimorphic fungi from Ajellomycetaceae.</title>
        <authorList>
            <person name="Munoz J.F."/>
            <person name="Mcewen J.G."/>
            <person name="Clay O.K."/>
            <person name="Cuomo C.A."/>
        </authorList>
    </citation>
    <scope>NUCLEOTIDE SEQUENCE [LARGE SCALE GENOMIC DNA]</scope>
    <source>
        <strain evidence="1 2">UAMH4076</strain>
    </source>
</reference>
<evidence type="ECO:0000313" key="2">
    <source>
        <dbReference type="Proteomes" id="UP000226031"/>
    </source>
</evidence>
<keyword evidence="2" id="KW-1185">Reference proteome</keyword>
<accession>A0A2B7Z5T4</accession>
<dbReference type="Proteomes" id="UP000226031">
    <property type="component" value="Unassembled WGS sequence"/>
</dbReference>
<organism evidence="1 2">
    <name type="scientific">[Emmonsia] crescens</name>
    <dbReference type="NCBI Taxonomy" id="73230"/>
    <lineage>
        <taxon>Eukaryota</taxon>
        <taxon>Fungi</taxon>
        <taxon>Dikarya</taxon>
        <taxon>Ascomycota</taxon>
        <taxon>Pezizomycotina</taxon>
        <taxon>Eurotiomycetes</taxon>
        <taxon>Eurotiomycetidae</taxon>
        <taxon>Onygenales</taxon>
        <taxon>Ajellomycetaceae</taxon>
        <taxon>Emergomyces</taxon>
    </lineage>
</organism>
<gene>
    <name evidence="1" type="ORF">GX50_08881</name>
</gene>
<dbReference type="AlphaFoldDB" id="A0A2B7Z5T4"/>
<name>A0A2B7Z5T4_9EURO</name>
<sequence length="41" mass="4840">MEHRVTEQGPSDQSHAAFDYDFLDFLASPVRQCQEMGKRRR</sequence>
<protein>
    <submittedName>
        <fullName evidence="1">Uncharacterized protein</fullName>
    </submittedName>
</protein>
<proteinExistence type="predicted"/>
<comment type="caution">
    <text evidence="1">The sequence shown here is derived from an EMBL/GenBank/DDBJ whole genome shotgun (WGS) entry which is preliminary data.</text>
</comment>
<evidence type="ECO:0000313" key="1">
    <source>
        <dbReference type="EMBL" id="PGH28382.1"/>
    </source>
</evidence>